<sequence length="248" mass="27162">MFSRKKTAKNVISIQPYQEKNHTSALRLVDAYWHGLRHDHPIPARSEVDPRGLQGALDVSFIVERIGKGLARLRVAGAHLSDLMGMEVAGMPLSALFVPESRESLASALEKAFAEPAILRLELRAEAGIGRPALTGKLVLYPLRSHTGEVDRAMGALVTEGKIGRLPCRMEIVGVRVETLNLVGVCRVDLRPDRQADTPSLVPRKRYMAPVQPQPIRNNVNATGPGFAERAAPFGDKPALRLVPTDEY</sequence>
<dbReference type="Pfam" id="PF07310">
    <property type="entry name" value="PAS_5"/>
    <property type="match status" value="1"/>
</dbReference>
<protein>
    <submittedName>
        <fullName evidence="1">PAS domain-containing protein</fullName>
    </submittedName>
</protein>
<dbReference type="InterPro" id="IPR009922">
    <property type="entry name" value="DUF1457"/>
</dbReference>
<name>A0A1W1Z6T2_9RHOB</name>
<dbReference type="Proteomes" id="UP000192330">
    <property type="component" value="Unassembled WGS sequence"/>
</dbReference>
<dbReference type="AlphaFoldDB" id="A0A1W1Z6T2"/>
<evidence type="ECO:0000313" key="1">
    <source>
        <dbReference type="EMBL" id="SMC44084.1"/>
    </source>
</evidence>
<organism evidence="1 2">
    <name type="scientific">Primorskyibacter flagellatus</name>
    <dbReference type="NCBI Taxonomy" id="1387277"/>
    <lineage>
        <taxon>Bacteria</taxon>
        <taxon>Pseudomonadati</taxon>
        <taxon>Pseudomonadota</taxon>
        <taxon>Alphaproteobacteria</taxon>
        <taxon>Rhodobacterales</taxon>
        <taxon>Roseobacteraceae</taxon>
        <taxon>Primorskyibacter</taxon>
    </lineage>
</organism>
<proteinExistence type="predicted"/>
<dbReference type="EMBL" id="FWYD01000001">
    <property type="protein sequence ID" value="SMC44084.1"/>
    <property type="molecule type" value="Genomic_DNA"/>
</dbReference>
<gene>
    <name evidence="1" type="ORF">SAMN06295998_101293</name>
</gene>
<reference evidence="1 2" key="1">
    <citation type="submission" date="2017-04" db="EMBL/GenBank/DDBJ databases">
        <authorList>
            <person name="Afonso C.L."/>
            <person name="Miller P.J."/>
            <person name="Scott M.A."/>
            <person name="Spackman E."/>
            <person name="Goraichik I."/>
            <person name="Dimitrov K.M."/>
            <person name="Suarez D.L."/>
            <person name="Swayne D.E."/>
        </authorList>
    </citation>
    <scope>NUCLEOTIDE SEQUENCE [LARGE SCALE GENOMIC DNA]</scope>
    <source>
        <strain evidence="1 2">CGMCC 1.12644</strain>
    </source>
</reference>
<evidence type="ECO:0000313" key="2">
    <source>
        <dbReference type="Proteomes" id="UP000192330"/>
    </source>
</evidence>
<dbReference type="STRING" id="1387277.SAMN06295998_101293"/>
<keyword evidence="2" id="KW-1185">Reference proteome</keyword>
<accession>A0A1W1Z6T2</accession>